<evidence type="ECO:0000256" key="5">
    <source>
        <dbReference type="ARBA" id="ARBA00022989"/>
    </source>
</evidence>
<reference evidence="10" key="1">
    <citation type="submission" date="2022-10" db="EMBL/GenBank/DDBJ databases">
        <title>The complete genomes of actinobacterial strains from the NBC collection.</title>
        <authorList>
            <person name="Joergensen T.S."/>
            <person name="Alvarez Arevalo M."/>
            <person name="Sterndorff E.B."/>
            <person name="Faurdal D."/>
            <person name="Vuksanovic O."/>
            <person name="Mourched A.-S."/>
            <person name="Charusanti P."/>
            <person name="Shaw S."/>
            <person name="Blin K."/>
            <person name="Weber T."/>
        </authorList>
    </citation>
    <scope>NUCLEOTIDE SEQUENCE</scope>
    <source>
        <strain evidence="10">NBC_00256</strain>
    </source>
</reference>
<keyword evidence="11" id="KW-1185">Reference proteome</keyword>
<keyword evidence="6 7" id="KW-0472">Membrane</keyword>
<dbReference type="InterPro" id="IPR011527">
    <property type="entry name" value="ABC1_TM_dom"/>
</dbReference>
<dbReference type="SMART" id="SM00382">
    <property type="entry name" value="AAA"/>
    <property type="match status" value="1"/>
</dbReference>
<dbReference type="PROSITE" id="PS50929">
    <property type="entry name" value="ABC_TM1F"/>
    <property type="match status" value="1"/>
</dbReference>
<dbReference type="EMBL" id="CP108084">
    <property type="protein sequence ID" value="WUP52269.1"/>
    <property type="molecule type" value="Genomic_DNA"/>
</dbReference>
<feature type="transmembrane region" description="Helical" evidence="7">
    <location>
        <begin position="148"/>
        <end position="169"/>
    </location>
</feature>
<name>A0ABZ1SD99_9ACTN</name>
<dbReference type="InterPro" id="IPR017871">
    <property type="entry name" value="ABC_transporter-like_CS"/>
</dbReference>
<keyword evidence="4 10" id="KW-0067">ATP-binding</keyword>
<sequence>MSSGRDHHTARAARRPLLAAAATATGLAWKGARGGVLMLGVAAVLGGVAPVLVAWLTRAVLDGIGGGTPVSELVALGAGLALTGVLSALLPQLEQYLRAEVDRSASRLGVERLHAAVDRFIGLGRFEDPHFLDRLRLAGDSVRSPAEIVAAALAVARGLLVLAGFLVSLLMLSPVMALVVVAAAGPTLLAELALSRRRAGMTLDITPAERRELFYNNLLTSPAAAKEIRLFGAGGFLRARMMAERRTADRARRATDRRELVAQGGLAVLAAVVAGGGLVWAIRSAHAHALSVGDVSLFILAVAGVQGALGSVISALAGAHHRLLLIAHYRAMITAEPDLPALAVSRPVPPLRRGIELRDVWFRYADGHPWILKGVNLTIPAGTATALVGRNGAGKSTLVKLLCRFYDPTRGAVLWDGVDLRELDPRLLRERITAVFQDFVEYDLSASENIGIGDVARIDDPGPIRLAARRAGVHADLVALPYGYDTLLSRMFMTESDRADPRTGVVLSGGQWQRLALARAFVRDARDLMILDEPSAGLDAAAEYEVHAGLRRHREGRTSVLISHRLGAVRDADSIVVLDGGVVAEQGSHADLLAADGTYATLFRLQAAGYTGDDDAPEPGRRMDVVP</sequence>
<feature type="transmembrane region" description="Helical" evidence="7">
    <location>
        <begin position="36"/>
        <end position="61"/>
    </location>
</feature>
<keyword evidence="5 7" id="KW-1133">Transmembrane helix</keyword>
<accession>A0ABZ1SD99</accession>
<dbReference type="SUPFAM" id="SSF90123">
    <property type="entry name" value="ABC transporter transmembrane region"/>
    <property type="match status" value="1"/>
</dbReference>
<feature type="domain" description="ABC transmembrane type-1" evidence="9">
    <location>
        <begin position="37"/>
        <end position="317"/>
    </location>
</feature>
<dbReference type="PROSITE" id="PS50893">
    <property type="entry name" value="ABC_TRANSPORTER_2"/>
    <property type="match status" value="1"/>
</dbReference>
<dbReference type="InterPro" id="IPR003439">
    <property type="entry name" value="ABC_transporter-like_ATP-bd"/>
</dbReference>
<dbReference type="Gene3D" id="1.20.1560.10">
    <property type="entry name" value="ABC transporter type 1, transmembrane domain"/>
    <property type="match status" value="1"/>
</dbReference>
<keyword evidence="2 7" id="KW-0812">Transmembrane</keyword>
<dbReference type="PANTHER" id="PTHR43394">
    <property type="entry name" value="ATP-DEPENDENT PERMEASE MDL1, MITOCHONDRIAL"/>
    <property type="match status" value="1"/>
</dbReference>
<evidence type="ECO:0000256" key="2">
    <source>
        <dbReference type="ARBA" id="ARBA00022692"/>
    </source>
</evidence>
<dbReference type="PROSITE" id="PS00211">
    <property type="entry name" value="ABC_TRANSPORTER_1"/>
    <property type="match status" value="1"/>
</dbReference>
<evidence type="ECO:0000259" key="9">
    <source>
        <dbReference type="PROSITE" id="PS50929"/>
    </source>
</evidence>
<evidence type="ECO:0000313" key="11">
    <source>
        <dbReference type="Proteomes" id="UP001432190"/>
    </source>
</evidence>
<dbReference type="GO" id="GO:0005524">
    <property type="term" value="F:ATP binding"/>
    <property type="evidence" value="ECO:0007669"/>
    <property type="project" value="UniProtKB-KW"/>
</dbReference>
<dbReference type="RefSeq" id="WP_328853330.1">
    <property type="nucleotide sequence ID" value="NZ_CP108084.1"/>
</dbReference>
<evidence type="ECO:0000256" key="6">
    <source>
        <dbReference type="ARBA" id="ARBA00023136"/>
    </source>
</evidence>
<protein>
    <submittedName>
        <fullName evidence="10">ABC transporter ATP-binding protein/permease</fullName>
    </submittedName>
</protein>
<dbReference type="Pfam" id="PF00005">
    <property type="entry name" value="ABC_tran"/>
    <property type="match status" value="1"/>
</dbReference>
<organism evidence="10 11">
    <name type="scientific">Micromonospora globbae</name>
    <dbReference type="NCBI Taxonomy" id="1894969"/>
    <lineage>
        <taxon>Bacteria</taxon>
        <taxon>Bacillati</taxon>
        <taxon>Actinomycetota</taxon>
        <taxon>Actinomycetes</taxon>
        <taxon>Micromonosporales</taxon>
        <taxon>Micromonosporaceae</taxon>
        <taxon>Micromonospora</taxon>
    </lineage>
</organism>
<evidence type="ECO:0000256" key="7">
    <source>
        <dbReference type="SAM" id="Phobius"/>
    </source>
</evidence>
<dbReference type="SUPFAM" id="SSF52540">
    <property type="entry name" value="P-loop containing nucleoside triphosphate hydrolases"/>
    <property type="match status" value="1"/>
</dbReference>
<dbReference type="Gene3D" id="3.40.50.300">
    <property type="entry name" value="P-loop containing nucleotide triphosphate hydrolases"/>
    <property type="match status" value="1"/>
</dbReference>
<feature type="transmembrane region" description="Helical" evidence="7">
    <location>
        <begin position="260"/>
        <end position="283"/>
    </location>
</feature>
<feature type="domain" description="ABC transporter" evidence="8">
    <location>
        <begin position="355"/>
        <end position="605"/>
    </location>
</feature>
<gene>
    <name evidence="10" type="ORF">OG994_12435</name>
</gene>
<dbReference type="InterPro" id="IPR003593">
    <property type="entry name" value="AAA+_ATPase"/>
</dbReference>
<feature type="transmembrane region" description="Helical" evidence="7">
    <location>
        <begin position="175"/>
        <end position="194"/>
    </location>
</feature>
<dbReference type="InterPro" id="IPR027417">
    <property type="entry name" value="P-loop_NTPase"/>
</dbReference>
<feature type="transmembrane region" description="Helical" evidence="7">
    <location>
        <begin position="295"/>
        <end position="319"/>
    </location>
</feature>
<evidence type="ECO:0000256" key="3">
    <source>
        <dbReference type="ARBA" id="ARBA00022741"/>
    </source>
</evidence>
<dbReference type="InterPro" id="IPR036640">
    <property type="entry name" value="ABC1_TM_sf"/>
</dbReference>
<comment type="subcellular location">
    <subcellularLocation>
        <location evidence="1">Cell membrane</location>
        <topology evidence="1">Multi-pass membrane protein</topology>
    </subcellularLocation>
</comment>
<dbReference type="InterPro" id="IPR039421">
    <property type="entry name" value="Type_1_exporter"/>
</dbReference>
<dbReference type="PANTHER" id="PTHR43394:SF1">
    <property type="entry name" value="ATP-BINDING CASSETTE SUB-FAMILY B MEMBER 10, MITOCHONDRIAL"/>
    <property type="match status" value="1"/>
</dbReference>
<evidence type="ECO:0000256" key="4">
    <source>
        <dbReference type="ARBA" id="ARBA00022840"/>
    </source>
</evidence>
<keyword evidence="3" id="KW-0547">Nucleotide-binding</keyword>
<evidence type="ECO:0000313" key="10">
    <source>
        <dbReference type="EMBL" id="WUP52269.1"/>
    </source>
</evidence>
<evidence type="ECO:0000256" key="1">
    <source>
        <dbReference type="ARBA" id="ARBA00004651"/>
    </source>
</evidence>
<feature type="transmembrane region" description="Helical" evidence="7">
    <location>
        <begin position="73"/>
        <end position="90"/>
    </location>
</feature>
<dbReference type="Proteomes" id="UP001432190">
    <property type="component" value="Chromosome"/>
</dbReference>
<evidence type="ECO:0000259" key="8">
    <source>
        <dbReference type="PROSITE" id="PS50893"/>
    </source>
</evidence>
<proteinExistence type="predicted"/>